<proteinExistence type="predicted"/>
<evidence type="ECO:0000256" key="2">
    <source>
        <dbReference type="ARBA" id="ARBA00022704"/>
    </source>
</evidence>
<dbReference type="Gene3D" id="2.60.40.2020">
    <property type="match status" value="1"/>
</dbReference>
<accession>X1TFZ7</accession>
<organism evidence="4">
    <name type="scientific">marine sediment metagenome</name>
    <dbReference type="NCBI Taxonomy" id="412755"/>
    <lineage>
        <taxon>unclassified sequences</taxon>
        <taxon>metagenomes</taxon>
        <taxon>ecological metagenomes</taxon>
    </lineage>
</organism>
<dbReference type="PROSITE" id="PS51257">
    <property type="entry name" value="PROKAR_LIPOPROTEIN"/>
    <property type="match status" value="1"/>
</dbReference>
<keyword evidence="1" id="KW-0646">Protease inhibitor</keyword>
<reference evidence="4" key="1">
    <citation type="journal article" date="2014" name="Front. Microbiol.">
        <title>High frequency of phylogenetically diverse reductive dehalogenase-homologous genes in deep subseafloor sedimentary metagenomes.</title>
        <authorList>
            <person name="Kawai M."/>
            <person name="Futagami T."/>
            <person name="Toyoda A."/>
            <person name="Takaki Y."/>
            <person name="Nishi S."/>
            <person name="Hori S."/>
            <person name="Arai W."/>
            <person name="Tsubouchi T."/>
            <person name="Morono Y."/>
            <person name="Uchiyama I."/>
            <person name="Ito T."/>
            <person name="Fujiyama A."/>
            <person name="Inagaki F."/>
            <person name="Takami H."/>
        </authorList>
    </citation>
    <scope>NUCLEOTIDE SEQUENCE</scope>
    <source>
        <strain evidence="4">Expedition CK06-06</strain>
    </source>
</reference>
<dbReference type="InterPro" id="IPR018990">
    <property type="entry name" value="Prot_inh_I42_chagasin"/>
</dbReference>
<dbReference type="PANTHER" id="PTHR36530">
    <property type="entry name" value="INHIBITOR OF CYSTEINE PEPTIDASE"/>
    <property type="match status" value="1"/>
</dbReference>
<dbReference type="GO" id="GO:0004869">
    <property type="term" value="F:cysteine-type endopeptidase inhibitor activity"/>
    <property type="evidence" value="ECO:0007669"/>
    <property type="project" value="UniProtKB-KW"/>
</dbReference>
<dbReference type="PANTHER" id="PTHR36530:SF1">
    <property type="entry name" value="AMOEBIASIN-1"/>
    <property type="match status" value="1"/>
</dbReference>
<evidence type="ECO:0000256" key="1">
    <source>
        <dbReference type="ARBA" id="ARBA00022690"/>
    </source>
</evidence>
<dbReference type="SUPFAM" id="SSF141066">
    <property type="entry name" value="ICP-like"/>
    <property type="match status" value="1"/>
</dbReference>
<evidence type="ECO:0000259" key="3">
    <source>
        <dbReference type="Pfam" id="PF09394"/>
    </source>
</evidence>
<protein>
    <recommendedName>
        <fullName evidence="3">Proteinase inhibitor I42 chagasin domain-containing protein</fullName>
    </recommendedName>
</protein>
<feature type="non-terminal residue" evidence="4">
    <location>
        <position position="122"/>
    </location>
</feature>
<sequence length="122" mass="13745">MIGKNVIIRLLSVVLVITLLIILLCSCKSIAELTFDDKGKSFELEKGDRINIKLESNPTTGYEWILSGETDTSVVSLFDSKFVQTEKEEELVGVGGYEIFTFKAENSGQTEIILTYKRSWEE</sequence>
<feature type="domain" description="Proteinase inhibitor I42 chagasin" evidence="3">
    <location>
        <begin position="44"/>
        <end position="122"/>
    </location>
</feature>
<gene>
    <name evidence="4" type="ORF">S12H4_40087</name>
</gene>
<evidence type="ECO:0000313" key="4">
    <source>
        <dbReference type="EMBL" id="GAI90291.1"/>
    </source>
</evidence>
<dbReference type="InterPro" id="IPR052781">
    <property type="entry name" value="Cys_protease_inhibitor_I42"/>
</dbReference>
<keyword evidence="2" id="KW-0789">Thiol protease inhibitor</keyword>
<dbReference type="InterPro" id="IPR036331">
    <property type="entry name" value="Chagasin-like_sf"/>
</dbReference>
<dbReference type="Pfam" id="PF09394">
    <property type="entry name" value="Inhibitor_I42"/>
    <property type="match status" value="1"/>
</dbReference>
<comment type="caution">
    <text evidence="4">The sequence shown here is derived from an EMBL/GenBank/DDBJ whole genome shotgun (WGS) entry which is preliminary data.</text>
</comment>
<dbReference type="EMBL" id="BARW01024295">
    <property type="protein sequence ID" value="GAI90291.1"/>
    <property type="molecule type" value="Genomic_DNA"/>
</dbReference>
<dbReference type="AlphaFoldDB" id="X1TFZ7"/>
<name>X1TFZ7_9ZZZZ</name>